<protein>
    <recommendedName>
        <fullName evidence="2">Secretion system C-terminal sorting domain-containing protein</fullName>
    </recommendedName>
</protein>
<dbReference type="NCBIfam" id="TIGR04183">
    <property type="entry name" value="Por_Secre_tail"/>
    <property type="match status" value="1"/>
</dbReference>
<dbReference type="Proteomes" id="UP001255185">
    <property type="component" value="Unassembled WGS sequence"/>
</dbReference>
<name>A0ABU1TSQ4_9FLAO</name>
<keyword evidence="1" id="KW-0732">Signal</keyword>
<reference evidence="3 4" key="1">
    <citation type="submission" date="2023-07" db="EMBL/GenBank/DDBJ databases">
        <title>Sorghum-associated microbial communities from plants grown in Nebraska, USA.</title>
        <authorList>
            <person name="Schachtman D."/>
        </authorList>
    </citation>
    <scope>NUCLEOTIDE SEQUENCE [LARGE SCALE GENOMIC DNA]</scope>
    <source>
        <strain evidence="3 4">3773</strain>
    </source>
</reference>
<feature type="domain" description="Secretion system C-terminal sorting" evidence="2">
    <location>
        <begin position="219"/>
        <end position="289"/>
    </location>
</feature>
<comment type="caution">
    <text evidence="3">The sequence shown here is derived from an EMBL/GenBank/DDBJ whole genome shotgun (WGS) entry which is preliminary data.</text>
</comment>
<gene>
    <name evidence="3" type="ORF">J2X31_002935</name>
</gene>
<keyword evidence="4" id="KW-1185">Reference proteome</keyword>
<dbReference type="Pfam" id="PF18962">
    <property type="entry name" value="Por_Secre_tail"/>
    <property type="match status" value="1"/>
</dbReference>
<evidence type="ECO:0000313" key="3">
    <source>
        <dbReference type="EMBL" id="MDR6968909.1"/>
    </source>
</evidence>
<evidence type="ECO:0000256" key="1">
    <source>
        <dbReference type="ARBA" id="ARBA00022729"/>
    </source>
</evidence>
<accession>A0ABU1TSQ4</accession>
<dbReference type="InterPro" id="IPR026444">
    <property type="entry name" value="Secre_tail"/>
</dbReference>
<dbReference type="RefSeq" id="WP_310027575.1">
    <property type="nucleotide sequence ID" value="NZ_JAVDVI010000014.1"/>
</dbReference>
<dbReference type="EMBL" id="JAVDVI010000014">
    <property type="protein sequence ID" value="MDR6968909.1"/>
    <property type="molecule type" value="Genomic_DNA"/>
</dbReference>
<evidence type="ECO:0000259" key="2">
    <source>
        <dbReference type="Pfam" id="PF18962"/>
    </source>
</evidence>
<proteinExistence type="predicted"/>
<organism evidence="3 4">
    <name type="scientific">Flavobacterium arsenatis</name>
    <dbReference type="NCBI Taxonomy" id="1484332"/>
    <lineage>
        <taxon>Bacteria</taxon>
        <taxon>Pseudomonadati</taxon>
        <taxon>Bacteroidota</taxon>
        <taxon>Flavobacteriia</taxon>
        <taxon>Flavobacteriales</taxon>
        <taxon>Flavobacteriaceae</taxon>
        <taxon>Flavobacterium</taxon>
    </lineage>
</organism>
<sequence>MKIETLHILLLSFLGITLMNAQTPILEGELMLCPEQEGTLEVVNQAYDSYQWYFNYWFISDEYEPIEGAINSYFSYTYETYGGASLKVVATFEGETYESEPVSINGYMFMSMFVIHHESEGVVFNDETFSFEICEGAQFVNEINSPPYSENIQWFKDGSAIPGANESTYAITAPGEYYASAATEVCPDYFNSTMPILVQWSNECDDLGFDNAEKESVSIFPNPTSNDVWVKLGQGNSFKEYTVFDMTGKLLKEGSLNQIENVISLNELSSGIYNLVVSGDNISKGQKIIKN</sequence>
<evidence type="ECO:0000313" key="4">
    <source>
        <dbReference type="Proteomes" id="UP001255185"/>
    </source>
</evidence>